<comment type="caution">
    <text evidence="1">The sequence shown here is derived from an EMBL/GenBank/DDBJ whole genome shotgun (WGS) entry which is preliminary data.</text>
</comment>
<proteinExistence type="predicted"/>
<protein>
    <submittedName>
        <fullName evidence="1">Uncharacterized protein</fullName>
    </submittedName>
</protein>
<name>A0A0F9HQP5_9ZZZZ</name>
<reference evidence="1" key="1">
    <citation type="journal article" date="2015" name="Nature">
        <title>Complex archaea that bridge the gap between prokaryotes and eukaryotes.</title>
        <authorList>
            <person name="Spang A."/>
            <person name="Saw J.H."/>
            <person name="Jorgensen S.L."/>
            <person name="Zaremba-Niedzwiedzka K."/>
            <person name="Martijn J."/>
            <person name="Lind A.E."/>
            <person name="van Eijk R."/>
            <person name="Schleper C."/>
            <person name="Guy L."/>
            <person name="Ettema T.J."/>
        </authorList>
    </citation>
    <scope>NUCLEOTIDE SEQUENCE</scope>
</reference>
<dbReference type="EMBL" id="LAZR01014456">
    <property type="protein sequence ID" value="KKM17417.1"/>
    <property type="molecule type" value="Genomic_DNA"/>
</dbReference>
<evidence type="ECO:0000313" key="1">
    <source>
        <dbReference type="EMBL" id="KKM17417.1"/>
    </source>
</evidence>
<sequence>MRIQPFMRGPAALVKKMNEIIAVVNSVSNMTGDGLVQVMRTHLGMTLKINPDRMAPFIPKVGGGSRDIGVAKLFQIESAATGPGIYNCVPILIDSEEWNIEDKWDILDIKQEGDPPEDVTETELVLNLDEQVNSTVWALFENFAAGDWCEYIPNGKYYKCLVGHCAGGCVPWSPDDWAVDDRCRYLDHAYKLENSVKTSADTTPPTGDADWVLDDDEPTVGNNWTTYWELVTEPALSAGARLLAFKVTDDDGNTRLVGRAFGIDFIRQFFESC</sequence>
<gene>
    <name evidence="1" type="ORF">LCGC14_1675980</name>
</gene>
<organism evidence="1">
    <name type="scientific">marine sediment metagenome</name>
    <dbReference type="NCBI Taxonomy" id="412755"/>
    <lineage>
        <taxon>unclassified sequences</taxon>
        <taxon>metagenomes</taxon>
        <taxon>ecological metagenomes</taxon>
    </lineage>
</organism>
<accession>A0A0F9HQP5</accession>
<dbReference type="AlphaFoldDB" id="A0A0F9HQP5"/>